<feature type="transmembrane region" description="Helical" evidence="1">
    <location>
        <begin position="257"/>
        <end position="277"/>
    </location>
</feature>
<dbReference type="RefSeq" id="WP_019514277.1">
    <property type="nucleotide sequence ID" value="NC_023036.2"/>
</dbReference>
<dbReference type="eggNOG" id="COG2304">
    <property type="taxonomic scope" value="Bacteria"/>
</dbReference>
<accession>V5X798</accession>
<organism evidence="2 3">
    <name type="scientific">Mycolicibacterium neoaurum VKM Ac-1815D</name>
    <dbReference type="NCBI Taxonomy" id="700508"/>
    <lineage>
        <taxon>Bacteria</taxon>
        <taxon>Bacillati</taxon>
        <taxon>Actinomycetota</taxon>
        <taxon>Actinomycetes</taxon>
        <taxon>Mycobacteriales</taxon>
        <taxon>Mycobacteriaceae</taxon>
        <taxon>Mycolicibacterium</taxon>
    </lineage>
</organism>
<feature type="transmembrane region" description="Helical" evidence="1">
    <location>
        <begin position="6"/>
        <end position="27"/>
    </location>
</feature>
<dbReference type="Gene3D" id="3.40.50.410">
    <property type="entry name" value="von Willebrand factor, type A domain"/>
    <property type="match status" value="1"/>
</dbReference>
<name>V5X798_MYCNE</name>
<keyword evidence="1" id="KW-0472">Membrane</keyword>
<dbReference type="KEGG" id="mne:D174_01170"/>
<keyword evidence="1" id="KW-1133">Transmembrane helix</keyword>
<proteinExistence type="predicted"/>
<dbReference type="SMR" id="V5X798"/>
<evidence type="ECO:0000313" key="3">
    <source>
        <dbReference type="Proteomes" id="UP000018763"/>
    </source>
</evidence>
<keyword evidence="1" id="KW-0812">Transmembrane</keyword>
<dbReference type="SUPFAM" id="SSF53300">
    <property type="entry name" value="vWA-like"/>
    <property type="match status" value="1"/>
</dbReference>
<keyword evidence="3" id="KW-1185">Reference proteome</keyword>
<reference evidence="2 3" key="1">
    <citation type="journal article" date="2014" name="Genome Announc.">
        <title>Complete Genome Sequence of Sterol-Transforming Mycobacterium neoaurum Strain VKM Ac-1815D.</title>
        <authorList>
            <person name="Shtratnikova V.Y."/>
            <person name="Bragin E.Y."/>
            <person name="Dovbnya D.V."/>
            <person name="Pekov Y.A."/>
            <person name="Schelkunov M.I."/>
            <person name="Strizhov N."/>
            <person name="Ivashina T.V."/>
            <person name="Ashapkin V.V."/>
            <person name="Donova M.V."/>
        </authorList>
    </citation>
    <scope>NUCLEOTIDE SEQUENCE [LARGE SCALE GENOMIC DNA]</scope>
    <source>
        <strain evidence="2 3">VKM Ac-1815D</strain>
    </source>
</reference>
<gene>
    <name evidence="2" type="ORF">D174_01170</name>
</gene>
<sequence>MTLQPALPIWLLIAAGALVITATAIGLLRGRTAIGLLVTAALLLLCALVRPVIGSEQAVTRVAGDRDPNIFVVVDRSPDMVGSSIMQARSDIEALIDRYPDARFAVIGFAARPSLDWPLSADTWSLRALAAAIAPDETAPADAANAGAAATVLRYQLIGATQQFPRARNLVFYLGAGAPGSELPPREFALPENSVDGGAVFGYGNAGVSTLQTVADQLGVPYLPRDPGSALDDQLDADDVTAGEPVAARQGASGFQLYWVLSGAAAVLLLCALYQALRELRRTRLDRVEVSR</sequence>
<evidence type="ECO:0000313" key="2">
    <source>
        <dbReference type="EMBL" id="AHC23284.1"/>
    </source>
</evidence>
<dbReference type="HOGENOM" id="CLU_069615_0_0_11"/>
<evidence type="ECO:0000256" key="1">
    <source>
        <dbReference type="SAM" id="Phobius"/>
    </source>
</evidence>
<evidence type="ECO:0008006" key="4">
    <source>
        <dbReference type="Google" id="ProtNLM"/>
    </source>
</evidence>
<protein>
    <recommendedName>
        <fullName evidence="4">VWFA domain-containing protein</fullName>
    </recommendedName>
</protein>
<dbReference type="Proteomes" id="UP000018763">
    <property type="component" value="Chromosome"/>
</dbReference>
<dbReference type="GeneID" id="43448134"/>
<dbReference type="EMBL" id="CP006936">
    <property type="protein sequence ID" value="AHC23284.1"/>
    <property type="molecule type" value="Genomic_DNA"/>
</dbReference>
<dbReference type="InterPro" id="IPR036465">
    <property type="entry name" value="vWFA_dom_sf"/>
</dbReference>
<dbReference type="AlphaFoldDB" id="V5X798"/>
<feature type="transmembrane region" description="Helical" evidence="1">
    <location>
        <begin position="34"/>
        <end position="53"/>
    </location>
</feature>